<dbReference type="KEGG" id="pvk:EPZ47_18815"/>
<organism evidence="1 2">
    <name type="scientific">Pseudomonas viciae</name>
    <dbReference type="NCBI Taxonomy" id="2505979"/>
    <lineage>
        <taxon>Bacteria</taxon>
        <taxon>Pseudomonadati</taxon>
        <taxon>Pseudomonadota</taxon>
        <taxon>Gammaproteobacteria</taxon>
        <taxon>Pseudomonadales</taxon>
        <taxon>Pseudomonadaceae</taxon>
        <taxon>Pseudomonas</taxon>
    </lineage>
</organism>
<evidence type="ECO:0000313" key="2">
    <source>
        <dbReference type="Proteomes" id="UP000296468"/>
    </source>
</evidence>
<accession>A0A4P7PIV6</accession>
<proteinExistence type="predicted"/>
<reference evidence="1 2" key="1">
    <citation type="journal article" date="2019" name="Front. Microbiol.">
        <title>In silico and Genetic Analyses of Cyclic Lipopeptide Synthetic Gene Clusters in Pseudomonas sp. 11K1.</title>
        <authorList>
            <person name="Zhao H."/>
            <person name="Liu Y.P."/>
            <person name="Zhang L.Q."/>
        </authorList>
    </citation>
    <scope>NUCLEOTIDE SEQUENCE [LARGE SCALE GENOMIC DNA]</scope>
    <source>
        <strain evidence="1 2">11K1</strain>
    </source>
</reference>
<protein>
    <submittedName>
        <fullName evidence="1">Uncharacterized protein</fullName>
    </submittedName>
</protein>
<dbReference type="RefSeq" id="WP_135846188.1">
    <property type="nucleotide sequence ID" value="NZ_CP035088.1"/>
</dbReference>
<dbReference type="AlphaFoldDB" id="A0A4P7PIV6"/>
<name>A0A4P7PIV6_9PSED</name>
<sequence length="167" mass="19115">MPMPEELKDAKTNHSIFLYCETLRANCNDLAQILKEKNYWEIWEQEDITQAQKYRAPTVWLVGHGDSKKSGMLNDNGDIVTSMENIIFWCNTNGVTNLVDTACYPSARINAIETHKEKLSFNYYCKSTEAEVSSIGKYIVDGKNKSIGDLEKWWNSESFTLKAKKSV</sequence>
<evidence type="ECO:0000313" key="1">
    <source>
        <dbReference type="EMBL" id="QBZ90679.1"/>
    </source>
</evidence>
<gene>
    <name evidence="1" type="ORF">EPZ47_18815</name>
</gene>
<dbReference type="EMBL" id="CP035088">
    <property type="protein sequence ID" value="QBZ90679.1"/>
    <property type="molecule type" value="Genomic_DNA"/>
</dbReference>
<dbReference type="Proteomes" id="UP000296468">
    <property type="component" value="Chromosome"/>
</dbReference>